<reference evidence="2 3" key="1">
    <citation type="submission" date="2014-09" db="EMBL/GenBank/DDBJ databases">
        <title>Draft genome sequence of Streptomyces natalensis ATCC 27448, producer of the antifungal pimaricin.</title>
        <authorList>
            <person name="Mendes M.V."/>
            <person name="Beites T."/>
            <person name="Pires S."/>
            <person name="Santos C.L."/>
            <person name="Moradas-Ferreira P."/>
        </authorList>
    </citation>
    <scope>NUCLEOTIDE SEQUENCE [LARGE SCALE GENOMIC DNA]</scope>
    <source>
        <strain evidence="2 3">ATCC 27448</strain>
    </source>
</reference>
<proteinExistence type="predicted"/>
<evidence type="ECO:0000256" key="1">
    <source>
        <dbReference type="SAM" id="SignalP"/>
    </source>
</evidence>
<feature type="signal peptide" evidence="1">
    <location>
        <begin position="1"/>
        <end position="44"/>
    </location>
</feature>
<evidence type="ECO:0000313" key="3">
    <source>
        <dbReference type="Proteomes" id="UP000032458"/>
    </source>
</evidence>
<dbReference type="EMBL" id="JRKI01000015">
    <property type="protein sequence ID" value="KIZ17942.1"/>
    <property type="molecule type" value="Genomic_DNA"/>
</dbReference>
<dbReference type="PATRIC" id="fig|1240678.4.peg.2347"/>
<sequence length="131" mass="13970">MVQYPAHRAVRGGGFGVPASRRRTAALTLALAALLGATASAARAVPPPAADDPQDIPRAQCRTAVAGSTATARCFNPNGNLSRIRLHIECRRWYDPDVDTRAAPDGPAQQITLTGHCWQEIAEAWVSQEAE</sequence>
<evidence type="ECO:0000313" key="2">
    <source>
        <dbReference type="EMBL" id="KIZ17942.1"/>
    </source>
</evidence>
<feature type="chain" id="PRO_5002317786" description="Secreted protein" evidence="1">
    <location>
        <begin position="45"/>
        <end position="131"/>
    </location>
</feature>
<gene>
    <name evidence="2" type="ORF">SNA_11180</name>
</gene>
<accession>A0A0D7CRA2</accession>
<name>A0A0D7CRA2_9ACTN</name>
<protein>
    <recommendedName>
        <fullName evidence="4">Secreted protein</fullName>
    </recommendedName>
</protein>
<keyword evidence="3" id="KW-1185">Reference proteome</keyword>
<dbReference type="AlphaFoldDB" id="A0A0D7CRA2"/>
<comment type="caution">
    <text evidence="2">The sequence shown here is derived from an EMBL/GenBank/DDBJ whole genome shotgun (WGS) entry which is preliminary data.</text>
</comment>
<dbReference type="Proteomes" id="UP000032458">
    <property type="component" value="Unassembled WGS sequence"/>
</dbReference>
<evidence type="ECO:0008006" key="4">
    <source>
        <dbReference type="Google" id="ProtNLM"/>
    </source>
</evidence>
<keyword evidence="1" id="KW-0732">Signal</keyword>
<organism evidence="2 3">
    <name type="scientific">Streptomyces natalensis ATCC 27448</name>
    <dbReference type="NCBI Taxonomy" id="1240678"/>
    <lineage>
        <taxon>Bacteria</taxon>
        <taxon>Bacillati</taxon>
        <taxon>Actinomycetota</taxon>
        <taxon>Actinomycetes</taxon>
        <taxon>Kitasatosporales</taxon>
        <taxon>Streptomycetaceae</taxon>
        <taxon>Streptomyces</taxon>
    </lineage>
</organism>